<dbReference type="AlphaFoldDB" id="A0A0H2VKN8"/>
<dbReference type="eggNOG" id="COG3711">
    <property type="taxonomic scope" value="Bacteria"/>
</dbReference>
<dbReference type="Pfam" id="PF08279">
    <property type="entry name" value="HTH_11"/>
    <property type="match status" value="1"/>
</dbReference>
<sequence length="623" mass="72448">MIDRQIKLIKLLLNYTDTYISGYDIAKQLNVSNRTIRNDIKTIHTTFLNELILSVQSKGYMLNTCLYTPDEIQSALESVIVKENKLLITIAYRLFMEKHTFTIKELSSTYHLTKSKVIDYVTRIQTWAIKFDIYLSIKKKQGIMIDASTTSISNAVLHINQLTDDDFKVENLILQELPQAHTRKIKQIISKHIDNHQLSTSENKIQQLLVHLILIIKHSQPEEEDWSTDTESLTIAKKCIKDINETLGYQLNNKTSECFSFFISYHFNKFDLGIQQLFIQSYIDRLIELMEQHIGFPFSQDTILKDNMNVHFSRTYLRLMSHVYLNNPLTSQIKRLYPFVFNTLYDSIRQLSQDTNIQLSEDEIAFLTIHFQSSIERHKSSHIHVVIACYYGLGISTLLAEKIKQLNHAIQIVDTLKLEDINNYHFEGIDLLITTHDFDTSQLLQIPKVIQVSPLFSDEDAKKIEFFVKAMQNPLSKDDILSKIQLSVESNFKLNHSNHILPIFEKSKEILDYHHATLDGYIESAIDREKQSSTYIGKGIALPHGNPEKVLKSHMIIFKPSQPITWKQHEVKLVFFLAMSKKDLNINRKIIQSIAQLEEDDIHQLCLLDDLQLKNTLYARFKE</sequence>
<dbReference type="InterPro" id="IPR036388">
    <property type="entry name" value="WH-like_DNA-bd_sf"/>
</dbReference>
<comment type="subunit">
    <text evidence="1">Homodimer or homotrimer. Seems to be a monomer when not phosphorylated.</text>
</comment>
<dbReference type="Proteomes" id="UP000001411">
    <property type="component" value="Chromosome"/>
</dbReference>
<evidence type="ECO:0000259" key="4">
    <source>
        <dbReference type="PROSITE" id="PS51094"/>
    </source>
</evidence>
<dbReference type="Pfam" id="PF00874">
    <property type="entry name" value="PRD"/>
    <property type="match status" value="1"/>
</dbReference>
<dbReference type="eggNOG" id="COG1762">
    <property type="taxonomic scope" value="Bacteria"/>
</dbReference>
<evidence type="ECO:0000313" key="7">
    <source>
        <dbReference type="EMBL" id="AAO05869.1"/>
    </source>
</evidence>
<dbReference type="Gene3D" id="1.10.10.10">
    <property type="entry name" value="Winged helix-like DNA-binding domain superfamily/Winged helix DNA-binding domain"/>
    <property type="match status" value="1"/>
</dbReference>
<dbReference type="PROSITE" id="PS51099">
    <property type="entry name" value="PTS_EIIB_TYPE_2"/>
    <property type="match status" value="1"/>
</dbReference>
<evidence type="ECO:0000259" key="6">
    <source>
        <dbReference type="PROSITE" id="PS51372"/>
    </source>
</evidence>
<proteinExistence type="predicted"/>
<dbReference type="InterPro" id="IPR036390">
    <property type="entry name" value="WH_DNA-bd_sf"/>
</dbReference>
<dbReference type="PROSITE" id="PS51372">
    <property type="entry name" value="PRD_2"/>
    <property type="match status" value="1"/>
</dbReference>
<dbReference type="HOGENOM" id="CLU_013442_3_1_9"/>
<dbReference type="EMBL" id="AE015929">
    <property type="protein sequence ID" value="AAO05869.1"/>
    <property type="molecule type" value="Genomic_DNA"/>
</dbReference>
<dbReference type="InterPro" id="IPR011608">
    <property type="entry name" value="PRD"/>
</dbReference>
<dbReference type="PATRIC" id="fig|176280.10.peg.2174"/>
<dbReference type="InterPro" id="IPR036095">
    <property type="entry name" value="PTS_EIIB-like_sf"/>
</dbReference>
<dbReference type="PROSITE" id="PS00372">
    <property type="entry name" value="PTS_EIIA_TYPE_2_HIS"/>
    <property type="match status" value="1"/>
</dbReference>
<organism evidence="7 8">
    <name type="scientific">Staphylococcus epidermidis (strain ATCC 12228 / FDA PCI 1200)</name>
    <dbReference type="NCBI Taxonomy" id="176280"/>
    <lineage>
        <taxon>Bacteria</taxon>
        <taxon>Bacillati</taxon>
        <taxon>Bacillota</taxon>
        <taxon>Bacilli</taxon>
        <taxon>Bacillales</taxon>
        <taxon>Staphylococcaceae</taxon>
        <taxon>Staphylococcus</taxon>
    </lineage>
</organism>
<dbReference type="KEGG" id="sep:SE_2227"/>
<dbReference type="CDD" id="cd05568">
    <property type="entry name" value="PTS_IIB_bgl_like"/>
    <property type="match status" value="1"/>
</dbReference>
<dbReference type="Gene3D" id="3.40.50.2300">
    <property type="match status" value="1"/>
</dbReference>
<dbReference type="PROSITE" id="PS51094">
    <property type="entry name" value="PTS_EIIA_TYPE_2"/>
    <property type="match status" value="1"/>
</dbReference>
<dbReference type="InterPro" id="IPR013196">
    <property type="entry name" value="HTH_11"/>
</dbReference>
<feature type="domain" description="PTS EIIB type-2" evidence="5">
    <location>
        <begin position="383"/>
        <end position="476"/>
    </location>
</feature>
<dbReference type="InterPro" id="IPR013011">
    <property type="entry name" value="PTS_EIIB_2"/>
</dbReference>
<dbReference type="PANTHER" id="PTHR30185">
    <property type="entry name" value="CRYPTIC BETA-GLUCOSIDE BGL OPERON ANTITERMINATOR"/>
    <property type="match status" value="1"/>
</dbReference>
<dbReference type="OrthoDB" id="3175596at2"/>
<dbReference type="GO" id="GO:0009401">
    <property type="term" value="P:phosphoenolpyruvate-dependent sugar phosphotransferase system"/>
    <property type="evidence" value="ECO:0007669"/>
    <property type="project" value="InterPro"/>
</dbReference>
<dbReference type="SUPFAM" id="SSF52794">
    <property type="entry name" value="PTS system IIB component-like"/>
    <property type="match status" value="1"/>
</dbReference>
<evidence type="ECO:0000313" key="8">
    <source>
        <dbReference type="Proteomes" id="UP000001411"/>
    </source>
</evidence>
<name>A0A0H2VKN8_STAES</name>
<dbReference type="Gene3D" id="3.40.930.10">
    <property type="entry name" value="Mannitol-specific EII, Chain A"/>
    <property type="match status" value="1"/>
</dbReference>
<evidence type="ECO:0000256" key="2">
    <source>
        <dbReference type="ARBA" id="ARBA00022679"/>
    </source>
</evidence>
<dbReference type="GO" id="GO:0006355">
    <property type="term" value="P:regulation of DNA-templated transcription"/>
    <property type="evidence" value="ECO:0007669"/>
    <property type="project" value="InterPro"/>
</dbReference>
<keyword evidence="2" id="KW-0808">Transferase</keyword>
<dbReference type="GO" id="GO:0008982">
    <property type="term" value="F:protein-N(PI)-phosphohistidine-sugar phosphotransferase activity"/>
    <property type="evidence" value="ECO:0007669"/>
    <property type="project" value="InterPro"/>
</dbReference>
<dbReference type="InterPro" id="IPR016152">
    <property type="entry name" value="PTrfase/Anion_transptr"/>
</dbReference>
<dbReference type="InterPro" id="IPR036634">
    <property type="entry name" value="PRD_sf"/>
</dbReference>
<dbReference type="SUPFAM" id="SSF63520">
    <property type="entry name" value="PTS-regulatory domain, PRD"/>
    <property type="match status" value="1"/>
</dbReference>
<dbReference type="SUPFAM" id="SSF46785">
    <property type="entry name" value="Winged helix' DNA-binding domain"/>
    <property type="match status" value="1"/>
</dbReference>
<dbReference type="InterPro" id="IPR050661">
    <property type="entry name" value="BglG_antiterminators"/>
</dbReference>
<dbReference type="Pfam" id="PF00359">
    <property type="entry name" value="PTS_EIIA_2"/>
    <property type="match status" value="1"/>
</dbReference>
<evidence type="ECO:0000256" key="1">
    <source>
        <dbReference type="ARBA" id="ARBA00011798"/>
    </source>
</evidence>
<protein>
    <submittedName>
        <fullName evidence="7">Transcription antiterminator BglG family</fullName>
    </submittedName>
</protein>
<evidence type="ECO:0000256" key="3">
    <source>
        <dbReference type="ARBA" id="ARBA00022737"/>
    </source>
</evidence>
<dbReference type="SUPFAM" id="SSF55804">
    <property type="entry name" value="Phoshotransferase/anion transport protein"/>
    <property type="match status" value="1"/>
</dbReference>
<dbReference type="PANTHER" id="PTHR30185:SF12">
    <property type="entry name" value="TRANSCRIPTIONAL REGULATOR MANR"/>
    <property type="match status" value="1"/>
</dbReference>
<dbReference type="Gene3D" id="1.10.1790.10">
    <property type="entry name" value="PRD domain"/>
    <property type="match status" value="1"/>
</dbReference>
<keyword evidence="3" id="KW-0677">Repeat</keyword>
<feature type="domain" description="PTS EIIA type-2" evidence="4">
    <location>
        <begin position="479"/>
        <end position="623"/>
    </location>
</feature>
<accession>A0A0H2VKN8</accession>
<dbReference type="InterPro" id="IPR002178">
    <property type="entry name" value="PTS_EIIA_type-2_dom"/>
</dbReference>
<feature type="domain" description="PRD" evidence="6">
    <location>
        <begin position="274"/>
        <end position="381"/>
    </location>
</feature>
<evidence type="ECO:0000259" key="5">
    <source>
        <dbReference type="PROSITE" id="PS51099"/>
    </source>
</evidence>
<gene>
    <name evidence="7" type="ordered locus">SE_2227</name>
</gene>
<dbReference type="RefSeq" id="WP_002437911.1">
    <property type="nucleotide sequence ID" value="NC_004461.1"/>
</dbReference>
<reference evidence="7 8" key="1">
    <citation type="journal article" date="2003" name="Mol. Microbiol.">
        <title>Genome-based analysis of virulence genes in a non-biofilm-forming Staphylococcus epidermidis strain (ATCC 12228).</title>
        <authorList>
            <person name="Zhang Y.Q."/>
            <person name="Ren S.X."/>
            <person name="Li H.L."/>
            <person name="Wang Y.X."/>
            <person name="Fu G."/>
            <person name="Yang J."/>
            <person name="Qin Z.Q."/>
            <person name="Miao Y.G."/>
            <person name="Wang W.Y."/>
            <person name="Chen R.S."/>
            <person name="Shen Y."/>
            <person name="Chen Z."/>
            <person name="Yuan Z.H."/>
            <person name="Zhao G.P."/>
            <person name="Qu D."/>
            <person name="Danchin A."/>
            <person name="Wen Y.M."/>
        </authorList>
    </citation>
    <scope>NUCLEOTIDE SEQUENCE [LARGE SCALE GENOMIC DNA]</scope>
    <source>
        <strain evidence="8">ATCC 12228 / FDA PCI 1200</strain>
    </source>
</reference>
<dbReference type="GeneID" id="50017704"/>